<organism evidence="2 3">
    <name type="scientific">Shewanella dokdonensis</name>
    <dbReference type="NCBI Taxonomy" id="712036"/>
    <lineage>
        <taxon>Bacteria</taxon>
        <taxon>Pseudomonadati</taxon>
        <taxon>Pseudomonadota</taxon>
        <taxon>Gammaproteobacteria</taxon>
        <taxon>Alteromonadales</taxon>
        <taxon>Shewanellaceae</taxon>
        <taxon>Shewanella</taxon>
    </lineage>
</organism>
<accession>A0ABX8DCA4</accession>
<proteinExistence type="predicted"/>
<gene>
    <name evidence="2" type="ORF">KHX94_11485</name>
</gene>
<evidence type="ECO:0000256" key="1">
    <source>
        <dbReference type="SAM" id="Phobius"/>
    </source>
</evidence>
<dbReference type="EMBL" id="CP074572">
    <property type="protein sequence ID" value="QVK22085.1"/>
    <property type="molecule type" value="Genomic_DNA"/>
</dbReference>
<dbReference type="Proteomes" id="UP000676428">
    <property type="component" value="Chromosome"/>
</dbReference>
<dbReference type="RefSeq" id="WP_213680743.1">
    <property type="nucleotide sequence ID" value="NZ_CP074572.1"/>
</dbReference>
<evidence type="ECO:0000313" key="2">
    <source>
        <dbReference type="EMBL" id="QVK22085.1"/>
    </source>
</evidence>
<keyword evidence="3" id="KW-1185">Reference proteome</keyword>
<name>A0ABX8DCA4_9GAMM</name>
<sequence>MRIKDVEQAISDATKPNLTLAEYNRLKTFLLSCQSQFTPPNTLIPRVNSALAALEHHKPNILSWYQKPAGLIFIAVCGGVLTYAVLLLLGWVQLPKT</sequence>
<protein>
    <submittedName>
        <fullName evidence="2">Uncharacterized protein</fullName>
    </submittedName>
</protein>
<evidence type="ECO:0000313" key="3">
    <source>
        <dbReference type="Proteomes" id="UP000676428"/>
    </source>
</evidence>
<keyword evidence="1" id="KW-0812">Transmembrane</keyword>
<keyword evidence="1" id="KW-0472">Membrane</keyword>
<feature type="transmembrane region" description="Helical" evidence="1">
    <location>
        <begin position="71"/>
        <end position="92"/>
    </location>
</feature>
<keyword evidence="1" id="KW-1133">Transmembrane helix</keyword>
<reference evidence="2 3" key="1">
    <citation type="journal article" date="2012" name="Int. J. Syst. Evol. Microbiol.">
        <title>Shewanella dokdonensis sp. nov., isolated from seawater.</title>
        <authorList>
            <person name="Sung H.R."/>
            <person name="Yoon J.H."/>
            <person name="Ghim S.Y."/>
        </authorList>
    </citation>
    <scope>NUCLEOTIDE SEQUENCE [LARGE SCALE GENOMIC DNA]</scope>
    <source>
        <strain evidence="2 3">DSM 23626</strain>
    </source>
</reference>